<proteinExistence type="predicted"/>
<evidence type="ECO:0000313" key="2">
    <source>
        <dbReference type="EMBL" id="KAJ7686314.1"/>
    </source>
</evidence>
<feature type="compositionally biased region" description="Basic and acidic residues" evidence="1">
    <location>
        <begin position="127"/>
        <end position="139"/>
    </location>
</feature>
<keyword evidence="3" id="KW-1185">Reference proteome</keyword>
<feature type="region of interest" description="Disordered" evidence="1">
    <location>
        <begin position="198"/>
        <end position="299"/>
    </location>
</feature>
<gene>
    <name evidence="2" type="ORF">B0H17DRAFT_718551</name>
</gene>
<dbReference type="EMBL" id="JARKIE010000097">
    <property type="protein sequence ID" value="KAJ7686314.1"/>
    <property type="molecule type" value="Genomic_DNA"/>
</dbReference>
<comment type="caution">
    <text evidence="2">The sequence shown here is derived from an EMBL/GenBank/DDBJ whole genome shotgun (WGS) entry which is preliminary data.</text>
</comment>
<evidence type="ECO:0000256" key="1">
    <source>
        <dbReference type="SAM" id="MobiDB-lite"/>
    </source>
</evidence>
<sequence length="422" mass="46259">MLPRTTVCAPKDRGRTELLHIHVIDWSRQRQHRVPRRPGAKYCGPRRRAGLFWEYGMRTTKARRKHQHRAKRHEASCTSRRSDEQGVCAQLTPVETASTPSDTPPRYGRISAHHRPALPHQPPRAPYDTRLRPEAESVVRHPSLPPEPRPTPSSGERVGITHVEHPVPGSGARKPTARSHAPCDPQISTLARVARAPNMHPHHPTRAQPPRTALPEPSPTPSSGERVGIMPVARSRTPQKTAPRSTRRARSTPLSPTRTSPAARDRSRSSSIRHVVRSTRNYSTSSPASRPTIAARGCRSRRVRARLHGRGEGGGGRARCTVGFLRPRQLHTCGNHISRGTAHAAAVTQADGQDKRERVYRGRDGWWRTASGSGVIASEGARALCESHTSRETAHAAAGCGEELLADVRAGRTNATEGIEGG</sequence>
<reference evidence="2" key="1">
    <citation type="submission" date="2023-03" db="EMBL/GenBank/DDBJ databases">
        <title>Massive genome expansion in bonnet fungi (Mycena s.s.) driven by repeated elements and novel gene families across ecological guilds.</title>
        <authorList>
            <consortium name="Lawrence Berkeley National Laboratory"/>
            <person name="Harder C.B."/>
            <person name="Miyauchi S."/>
            <person name="Viragh M."/>
            <person name="Kuo A."/>
            <person name="Thoen E."/>
            <person name="Andreopoulos B."/>
            <person name="Lu D."/>
            <person name="Skrede I."/>
            <person name="Drula E."/>
            <person name="Henrissat B."/>
            <person name="Morin E."/>
            <person name="Kohler A."/>
            <person name="Barry K."/>
            <person name="LaButti K."/>
            <person name="Morin E."/>
            <person name="Salamov A."/>
            <person name="Lipzen A."/>
            <person name="Mereny Z."/>
            <person name="Hegedus B."/>
            <person name="Baldrian P."/>
            <person name="Stursova M."/>
            <person name="Weitz H."/>
            <person name="Taylor A."/>
            <person name="Grigoriev I.V."/>
            <person name="Nagy L.G."/>
            <person name="Martin F."/>
            <person name="Kauserud H."/>
        </authorList>
    </citation>
    <scope>NUCLEOTIDE SEQUENCE</scope>
    <source>
        <strain evidence="2">CBHHK067</strain>
    </source>
</reference>
<dbReference type="Proteomes" id="UP001221757">
    <property type="component" value="Unassembled WGS sequence"/>
</dbReference>
<protein>
    <submittedName>
        <fullName evidence="2">Uncharacterized protein</fullName>
    </submittedName>
</protein>
<evidence type="ECO:0000313" key="3">
    <source>
        <dbReference type="Proteomes" id="UP001221757"/>
    </source>
</evidence>
<dbReference type="AlphaFoldDB" id="A0AAD7D9P3"/>
<organism evidence="2 3">
    <name type="scientific">Mycena rosella</name>
    <name type="common">Pink bonnet</name>
    <name type="synonym">Agaricus rosellus</name>
    <dbReference type="NCBI Taxonomy" id="1033263"/>
    <lineage>
        <taxon>Eukaryota</taxon>
        <taxon>Fungi</taxon>
        <taxon>Dikarya</taxon>
        <taxon>Basidiomycota</taxon>
        <taxon>Agaricomycotina</taxon>
        <taxon>Agaricomycetes</taxon>
        <taxon>Agaricomycetidae</taxon>
        <taxon>Agaricales</taxon>
        <taxon>Marasmiineae</taxon>
        <taxon>Mycenaceae</taxon>
        <taxon>Mycena</taxon>
    </lineage>
</organism>
<feature type="compositionally biased region" description="Low complexity" evidence="1">
    <location>
        <begin position="251"/>
        <end position="262"/>
    </location>
</feature>
<accession>A0AAD7D9P3</accession>
<feature type="region of interest" description="Disordered" evidence="1">
    <location>
        <begin position="63"/>
        <end position="183"/>
    </location>
</feature>
<feature type="compositionally biased region" description="Basic residues" evidence="1">
    <location>
        <begin position="63"/>
        <end position="72"/>
    </location>
</feature>
<name>A0AAD7D9P3_MYCRO</name>